<feature type="domain" description="HTH iclR-type" evidence="4">
    <location>
        <begin position="32"/>
        <end position="96"/>
    </location>
</feature>
<dbReference type="Gene3D" id="1.10.10.10">
    <property type="entry name" value="Winged helix-like DNA-binding domain superfamily/Winged helix DNA-binding domain"/>
    <property type="match status" value="1"/>
</dbReference>
<dbReference type="InterPro" id="IPR036388">
    <property type="entry name" value="WH-like_DNA-bd_sf"/>
</dbReference>
<gene>
    <name evidence="6" type="ORF">SporoS204_12635</name>
</gene>
<dbReference type="Gene3D" id="3.30.450.40">
    <property type="match status" value="1"/>
</dbReference>
<feature type="domain" description="IclR-ED" evidence="5">
    <location>
        <begin position="97"/>
        <end position="273"/>
    </location>
</feature>
<accession>A0ABM6K0S5</accession>
<evidence type="ECO:0000256" key="3">
    <source>
        <dbReference type="ARBA" id="ARBA00023163"/>
    </source>
</evidence>
<evidence type="ECO:0000313" key="7">
    <source>
        <dbReference type="Proteomes" id="UP000192486"/>
    </source>
</evidence>
<evidence type="ECO:0000256" key="1">
    <source>
        <dbReference type="ARBA" id="ARBA00023015"/>
    </source>
</evidence>
<dbReference type="PROSITE" id="PS51077">
    <property type="entry name" value="HTH_ICLR"/>
    <property type="match status" value="1"/>
</dbReference>
<dbReference type="Pfam" id="PF09339">
    <property type="entry name" value="HTH_IclR"/>
    <property type="match status" value="1"/>
</dbReference>
<evidence type="ECO:0000259" key="4">
    <source>
        <dbReference type="PROSITE" id="PS51077"/>
    </source>
</evidence>
<reference evidence="6 7" key="1">
    <citation type="submission" date="2016-04" db="EMBL/GenBank/DDBJ databases">
        <title>Comparative Genomics and Epigenetics of Sporosarcina ureae.</title>
        <authorList>
            <person name="Oliver A.S."/>
            <person name="Cooper K.K."/>
        </authorList>
    </citation>
    <scope>NUCLEOTIDE SEQUENCE [LARGE SCALE GENOMIC DNA]</scope>
    <source>
        <strain evidence="6 7">S204</strain>
    </source>
</reference>
<dbReference type="Pfam" id="PF01614">
    <property type="entry name" value="IclR_C"/>
    <property type="match status" value="1"/>
</dbReference>
<sequence length="275" mass="31727">MCTYLFYIFFLLRTLNILFSNNLIVKKGGLRMQTITRAMKIIDCFISSEPNRFLSITELSKQCDLPVSSIHRLLNAMIKHELIQQDQERKLYGLGITWLEYGLKMYDTMDYVSVVRPDLEYLMKQAEASVYLRKPIGSESIIIERIDCTNQTILAHEKLGLRSSLHEGEANLAMLAHMKREKVEEIIQELIPENEKEEFFLQLNHIKRDGYAIGEDHDNQITTVAAPVLNHYGDIIGAVNVKIKSSTMTAEKKEQVIHEVTNTVNKISWKMGYQN</sequence>
<evidence type="ECO:0000313" key="6">
    <source>
        <dbReference type="EMBL" id="ARF15764.1"/>
    </source>
</evidence>
<dbReference type="InterPro" id="IPR036390">
    <property type="entry name" value="WH_DNA-bd_sf"/>
</dbReference>
<dbReference type="EMBL" id="CP015108">
    <property type="protein sequence ID" value="ARF15764.1"/>
    <property type="molecule type" value="Genomic_DNA"/>
</dbReference>
<dbReference type="InterPro" id="IPR050707">
    <property type="entry name" value="HTH_MetabolicPath_Reg"/>
</dbReference>
<evidence type="ECO:0000256" key="2">
    <source>
        <dbReference type="ARBA" id="ARBA00023125"/>
    </source>
</evidence>
<organism evidence="6 7">
    <name type="scientific">Sporosarcina ureae</name>
    <dbReference type="NCBI Taxonomy" id="1571"/>
    <lineage>
        <taxon>Bacteria</taxon>
        <taxon>Bacillati</taxon>
        <taxon>Bacillota</taxon>
        <taxon>Bacilli</taxon>
        <taxon>Bacillales</taxon>
        <taxon>Caryophanaceae</taxon>
        <taxon>Sporosarcina</taxon>
    </lineage>
</organism>
<keyword evidence="7" id="KW-1185">Reference proteome</keyword>
<dbReference type="InterPro" id="IPR005471">
    <property type="entry name" value="Tscrpt_reg_IclR_N"/>
</dbReference>
<dbReference type="PANTHER" id="PTHR30136:SF24">
    <property type="entry name" value="HTH-TYPE TRANSCRIPTIONAL REPRESSOR ALLR"/>
    <property type="match status" value="1"/>
</dbReference>
<keyword evidence="3" id="KW-0804">Transcription</keyword>
<dbReference type="InterPro" id="IPR029016">
    <property type="entry name" value="GAF-like_dom_sf"/>
</dbReference>
<dbReference type="SUPFAM" id="SSF46785">
    <property type="entry name" value="Winged helix' DNA-binding domain"/>
    <property type="match status" value="1"/>
</dbReference>
<dbReference type="Proteomes" id="UP000192486">
    <property type="component" value="Chromosome"/>
</dbReference>
<name>A0ABM6K0S5_SPOUR</name>
<evidence type="ECO:0008006" key="8">
    <source>
        <dbReference type="Google" id="ProtNLM"/>
    </source>
</evidence>
<keyword evidence="2" id="KW-0238">DNA-binding</keyword>
<evidence type="ECO:0000259" key="5">
    <source>
        <dbReference type="PROSITE" id="PS51078"/>
    </source>
</evidence>
<dbReference type="SMART" id="SM00346">
    <property type="entry name" value="HTH_ICLR"/>
    <property type="match status" value="1"/>
</dbReference>
<dbReference type="SUPFAM" id="SSF55781">
    <property type="entry name" value="GAF domain-like"/>
    <property type="match status" value="1"/>
</dbReference>
<dbReference type="PROSITE" id="PS51078">
    <property type="entry name" value="ICLR_ED"/>
    <property type="match status" value="1"/>
</dbReference>
<dbReference type="InterPro" id="IPR014757">
    <property type="entry name" value="Tscrpt_reg_IclR_C"/>
</dbReference>
<proteinExistence type="predicted"/>
<keyword evidence="1" id="KW-0805">Transcription regulation</keyword>
<dbReference type="PANTHER" id="PTHR30136">
    <property type="entry name" value="HELIX-TURN-HELIX TRANSCRIPTIONAL REGULATOR, ICLR FAMILY"/>
    <property type="match status" value="1"/>
</dbReference>
<protein>
    <recommendedName>
        <fullName evidence="8">IclR family transcriptional regulator</fullName>
    </recommendedName>
</protein>